<accession>A0ACC3AJY9</accession>
<evidence type="ECO:0000313" key="1">
    <source>
        <dbReference type="EMBL" id="KAJ9663881.1"/>
    </source>
</evidence>
<protein>
    <submittedName>
        <fullName evidence="1">Uncharacterized protein</fullName>
    </submittedName>
</protein>
<dbReference type="Proteomes" id="UP001172386">
    <property type="component" value="Unassembled WGS sequence"/>
</dbReference>
<gene>
    <name evidence="1" type="ORF">H2198_000641</name>
</gene>
<name>A0ACC3AJY9_9EURO</name>
<keyword evidence="2" id="KW-1185">Reference proteome</keyword>
<sequence>MLGLASEIEMNRPFGPEPSFFTLSLKISDAATSEALDNIRTYLVENKHRNSFGTLLDVGLSANTRVSCCVFGSNTPADFMAPTEFICDGISIPVVIVQDSIQENFDSKVPPSTWTNRPVHHTAKIDLSGYSVGVKGDMEEAGSFGFYGVVGGDTIYGFTAAGCTFQAEKGSIVVCPSTRELTSRLENVVQYTAFAPKPKRKVGAREVEVQSMLREFSSEDCDDGCEMLVTPGLNDARRTRLKLDGQDFGVVQGKSASYVNKVLFEHNQNLDQQKAPKFQLPSEEGIQGTGERREVVTWIEWCCFKVLQERFGGNELNSDTRKNTALRGSSLLEPDMRTTKIGRSTGETEGVVNRCVVQRWIDNIVSTEIAVLGDGRCFADVGDSGSLAVTADDDCAVGMLVGKTNTGSLTLTTSSVATWKDWNTMRRTDLQDTEVSRDIDDAICLLALLTNRIEGLDTSTTIDEQFSGPQTSWDSTRPPEADLQNELTTGDVCIDGVEEMGDAEIIETENHEENYLVDAYNKVLDRLAETLAKFKSDTRSHGSIDAKHVSSTMISISKDQERVKIFCFKNEGLDKQDEKFLLKWKDCMEAVARTGTGPKEKESQMLDLVTWTDHLGQQLKIPVSSCTQNNGSSQQSATIESIRDVEVNISGLFSNIEELCKDDCHETERLVKQVMLDTLQYWRVARSQSALKSYLNLLFPNRKARKEAEKALLSLSKIANSAQTFVRAAKKIRAFQSIEYHTSAKATLATHLDAYRTTATPLEVIKRLGLTVPSTTWIEYLCHKSSKFRGIRKEKHHTHHIHAEIQALHHYEFSMSKKEREFIHPYIGCSRRCCSLCYLFILTHGFFKARGTHETVIHRWEVPGRPSHSAVNVEAARAFHAVMKRILDILKSILNSLLQTPQPKHHKELLAQSSLALSSTKFSLEEELAKLEKSPRELHRMMTMPTVMNNSLLVHRNPEKPETAFVFGGRFPKVEEMTIAEAEMLEDNEVRIGLGLESMGMEYPSQVHGLSSVYIQRCIDRQTLGDLVNDWVAGEYQRGPSGNCKFLWWFRDRYGKFLDIPSKEQPYAYQIDAIDTLKQRFFGDPDAQIKLRDAEKCVFALYSILLRSFNNIPDVRLPEWIQFGFCYCSSVAQQRDLAMAYLDLLQCDLSLDQIATAWENNLLLSLMEKHKIDVPMAESNALSIQQPSTEDFGIYRLMVEVNHALSGSFCNCFRAACHNHSKHETLLSKESEVDYGFHGTNAWERWQLLNFYSHVFANPHFNAKEMQKARRDPNSGALELYLESLIPNLRQKLNNHNHTDAMFPKLGNRASYPYDRPQCPCIMHNQLTSKGLDLFVLVRITSIQDSIHTAQDMEDTIHS</sequence>
<dbReference type="EMBL" id="JAPDRQ010000006">
    <property type="protein sequence ID" value="KAJ9663881.1"/>
    <property type="molecule type" value="Genomic_DNA"/>
</dbReference>
<proteinExistence type="predicted"/>
<reference evidence="1" key="1">
    <citation type="submission" date="2022-10" db="EMBL/GenBank/DDBJ databases">
        <title>Culturing micro-colonial fungi from biological soil crusts in the Mojave desert and describing Neophaeococcomyces mojavensis, and introducing the new genera and species Taxawa tesnikishii.</title>
        <authorList>
            <person name="Kurbessoian T."/>
            <person name="Stajich J.E."/>
        </authorList>
    </citation>
    <scope>NUCLEOTIDE SEQUENCE</scope>
    <source>
        <strain evidence="1">JES_112</strain>
    </source>
</reference>
<comment type="caution">
    <text evidence="1">The sequence shown here is derived from an EMBL/GenBank/DDBJ whole genome shotgun (WGS) entry which is preliminary data.</text>
</comment>
<evidence type="ECO:0000313" key="2">
    <source>
        <dbReference type="Proteomes" id="UP001172386"/>
    </source>
</evidence>
<organism evidence="1 2">
    <name type="scientific">Neophaeococcomyces mojaviensis</name>
    <dbReference type="NCBI Taxonomy" id="3383035"/>
    <lineage>
        <taxon>Eukaryota</taxon>
        <taxon>Fungi</taxon>
        <taxon>Dikarya</taxon>
        <taxon>Ascomycota</taxon>
        <taxon>Pezizomycotina</taxon>
        <taxon>Eurotiomycetes</taxon>
        <taxon>Chaetothyriomycetidae</taxon>
        <taxon>Chaetothyriales</taxon>
        <taxon>Chaetothyriales incertae sedis</taxon>
        <taxon>Neophaeococcomyces</taxon>
    </lineage>
</organism>